<dbReference type="CDD" id="cd07765">
    <property type="entry name" value="KRAB_A-box"/>
    <property type="match status" value="1"/>
</dbReference>
<keyword evidence="4" id="KW-1185">Reference proteome</keyword>
<feature type="compositionally biased region" description="Basic residues" evidence="1">
    <location>
        <begin position="1"/>
        <end position="15"/>
    </location>
</feature>
<feature type="non-terminal residue" evidence="3">
    <location>
        <position position="1"/>
    </location>
</feature>
<feature type="region of interest" description="Disordered" evidence="1">
    <location>
        <begin position="1"/>
        <end position="38"/>
    </location>
</feature>
<dbReference type="InterPro" id="IPR036051">
    <property type="entry name" value="KRAB_dom_sf"/>
</dbReference>
<dbReference type="PROSITE" id="PS50805">
    <property type="entry name" value="KRAB"/>
    <property type="match status" value="1"/>
</dbReference>
<sequence>VRLRPVRNPRSRLHRAGPPGRSRGPGPARPSSEVWGVRADSAEPDAEWNYPMMMKMVLPSENKCERSRGEFSAVPETAPNKPKLYMCEVYFHNPYCLQILVPHNKPAPVRRERISWSQELILAVEYLAKTSHEGSGAEERTQDRTHLGLANLLEQAAEMTTLPNSFAFEDLSVDFTQKEWQLLEPNQKDLYRDVMLENYSSLVSLGYRVTKPGVILKLERGEEPWVGDGGAPRTDAVGECENPATGVRTRGDGAQQPAWAARVKHFRTGQLCSQLQVKRFQRLGALMVFMPWLSHLDSDFLLGFVEQNDPVKSSEFQKPFKPQSDLIPRKASGAVQGPSSGSETPPAAGVCIPMLGDPCFRVL</sequence>
<dbReference type="PANTHER" id="PTHR23232">
    <property type="entry name" value="KRAB DOMAIN C2H2 ZINC FINGER"/>
    <property type="match status" value="1"/>
</dbReference>
<evidence type="ECO:0000313" key="3">
    <source>
        <dbReference type="EMBL" id="KAB1255221.1"/>
    </source>
</evidence>
<dbReference type="EMBL" id="JWIN03000032">
    <property type="protein sequence ID" value="KAB1255221.1"/>
    <property type="molecule type" value="Genomic_DNA"/>
</dbReference>
<dbReference type="InterPro" id="IPR050169">
    <property type="entry name" value="Krueppel_C2H2_ZnF"/>
</dbReference>
<reference evidence="3 4" key="1">
    <citation type="journal article" date="2019" name="Mol. Ecol. Resour.">
        <title>Improving Illumina assemblies with Hi-C and long reads: an example with the North African dromedary.</title>
        <authorList>
            <person name="Elbers J.P."/>
            <person name="Rogers M.F."/>
            <person name="Perelman P.L."/>
            <person name="Proskuryakova A.A."/>
            <person name="Serdyukova N.A."/>
            <person name="Johnson W.E."/>
            <person name="Horin P."/>
            <person name="Corander J."/>
            <person name="Murphy D."/>
            <person name="Burger P.A."/>
        </authorList>
    </citation>
    <scope>NUCLEOTIDE SEQUENCE [LARGE SCALE GENOMIC DNA]</scope>
    <source>
        <strain evidence="3">Drom800</strain>
        <tissue evidence="3">Blood</tissue>
    </source>
</reference>
<dbReference type="AlphaFoldDB" id="A0A5N4C8I0"/>
<dbReference type="InterPro" id="IPR001909">
    <property type="entry name" value="KRAB"/>
</dbReference>
<dbReference type="Pfam" id="PF01352">
    <property type="entry name" value="KRAB"/>
    <property type="match status" value="1"/>
</dbReference>
<dbReference type="Proteomes" id="UP000299084">
    <property type="component" value="Unassembled WGS sequence"/>
</dbReference>
<gene>
    <name evidence="3" type="ORF">Cadr_000027804</name>
</gene>
<comment type="caution">
    <text evidence="3">The sequence shown here is derived from an EMBL/GenBank/DDBJ whole genome shotgun (WGS) entry which is preliminary data.</text>
</comment>
<proteinExistence type="predicted"/>
<dbReference type="PANTHER" id="PTHR23232:SF142">
    <property type="entry name" value="GASTRULA ZINC FINGER PROTEIN XLCGF57.1-LIKE-RELATED"/>
    <property type="match status" value="1"/>
</dbReference>
<dbReference type="Gene3D" id="6.10.140.140">
    <property type="match status" value="1"/>
</dbReference>
<dbReference type="GO" id="GO:0006355">
    <property type="term" value="P:regulation of DNA-templated transcription"/>
    <property type="evidence" value="ECO:0007669"/>
    <property type="project" value="InterPro"/>
</dbReference>
<protein>
    <submittedName>
        <fullName evidence="3">Zinc finger protein 84</fullName>
    </submittedName>
</protein>
<evidence type="ECO:0000256" key="1">
    <source>
        <dbReference type="SAM" id="MobiDB-lite"/>
    </source>
</evidence>
<accession>A0A5N4C8I0</accession>
<organism evidence="3 4">
    <name type="scientific">Camelus dromedarius</name>
    <name type="common">Dromedary</name>
    <name type="synonym">Arabian camel</name>
    <dbReference type="NCBI Taxonomy" id="9838"/>
    <lineage>
        <taxon>Eukaryota</taxon>
        <taxon>Metazoa</taxon>
        <taxon>Chordata</taxon>
        <taxon>Craniata</taxon>
        <taxon>Vertebrata</taxon>
        <taxon>Euteleostomi</taxon>
        <taxon>Mammalia</taxon>
        <taxon>Eutheria</taxon>
        <taxon>Laurasiatheria</taxon>
        <taxon>Artiodactyla</taxon>
        <taxon>Tylopoda</taxon>
        <taxon>Camelidae</taxon>
        <taxon>Camelus</taxon>
    </lineage>
</organism>
<evidence type="ECO:0000313" key="4">
    <source>
        <dbReference type="Proteomes" id="UP000299084"/>
    </source>
</evidence>
<evidence type="ECO:0000259" key="2">
    <source>
        <dbReference type="PROSITE" id="PS50805"/>
    </source>
</evidence>
<dbReference type="SUPFAM" id="SSF109640">
    <property type="entry name" value="KRAB domain (Kruppel-associated box)"/>
    <property type="match status" value="1"/>
</dbReference>
<feature type="compositionally biased region" description="Low complexity" evidence="1">
    <location>
        <begin position="16"/>
        <end position="32"/>
    </location>
</feature>
<feature type="region of interest" description="Disordered" evidence="1">
    <location>
        <begin position="314"/>
        <end position="347"/>
    </location>
</feature>
<name>A0A5N4C8I0_CAMDR</name>
<feature type="domain" description="KRAB" evidence="2">
    <location>
        <begin position="166"/>
        <end position="237"/>
    </location>
</feature>
<dbReference type="SMART" id="SM00349">
    <property type="entry name" value="KRAB"/>
    <property type="match status" value="1"/>
</dbReference>